<comment type="similarity">
    <text evidence="2 11">Belongs to the kinesin light chain family.</text>
</comment>
<evidence type="ECO:0000256" key="5">
    <source>
        <dbReference type="ARBA" id="ARBA00022737"/>
    </source>
</evidence>
<dbReference type="GO" id="GO:0005737">
    <property type="term" value="C:cytoplasm"/>
    <property type="evidence" value="ECO:0007669"/>
    <property type="project" value="TreeGrafter"/>
</dbReference>
<dbReference type="GO" id="GO:0019894">
    <property type="term" value="F:kinesin binding"/>
    <property type="evidence" value="ECO:0007669"/>
    <property type="project" value="TreeGrafter"/>
</dbReference>
<evidence type="ECO:0000313" key="15">
    <source>
        <dbReference type="Proteomes" id="UP000551758"/>
    </source>
</evidence>
<evidence type="ECO:0000256" key="7">
    <source>
        <dbReference type="ARBA" id="ARBA00023054"/>
    </source>
</evidence>
<keyword evidence="3 11" id="KW-0963">Cytoplasm</keyword>
<name>A0A7J7FFH4_DICBM</name>
<dbReference type="AlphaFoldDB" id="A0A7J7FFH4"/>
<sequence>MELGMEEGMPEAVSLGGQVGCPCESQSSRKGQYLTEGGGDPEDVLGQVTKCYRQDLIEGPNVEISWVLISSQCISSQCGLMYDSMSTMVYIKEDKLEKLTQDEIISKTKQVIQGLEALKNEHNSILQSLLETLKCLKKDDESNLVEEKSNMIRKSLEMLELGLSEAQVMMALSNHLNAVESEKQKLRAQVRRLCQENQWLRDELANTQQKLQKSEQSVAQLEEEKKHLEFMNQLKKYDDDISPSEDKDTDSTKEPLDDLFPNDDDDPGQGIQQQHSSAAAAAQQGGYEIPARLRTLHNLVIQYASQGRYEVAVPLCKQALEDLEKTSGHDHPDVATMLNILALVYRLFQNYILKRYSKLHLKRLMYVFQFRDQNKYKDAANLLNDALAIREKTLGKDHPAVAATLNNLAVLYGKRGKYKEAEPLCKRALEIREKVRISLVGWRMGQMVVKQVSVSNILFYFQVLGKDHPDVAKQLNNLALLCQNQGKYEEVEYYYQRALEIYQTKLGPDDPNVAKTKNNLASCYLKQGKFKQAETLYKEILTRAHEREFGSVDDENKPIWMHAEEREECKGKQKDGTSFGEYGGWYKACKVDSPTVTTTLKNLGALYRRQGKYEAAETLEEAAMRSRKQGLDNVHKQRVAEVLNDPENMEKRRSRESLNVDVVKYESGPDGGEEVSMSVEWNGVSTVHKASGGRLCSFLVLVDRCVDALSLHVHCPGCSMKRASSLNVLNVGGKAAEDHCQERNNCLADSRPLSASHTDLTH</sequence>
<keyword evidence="5" id="KW-0677">Repeat</keyword>
<evidence type="ECO:0000256" key="10">
    <source>
        <dbReference type="PROSITE-ProRule" id="PRU00339"/>
    </source>
</evidence>
<reference evidence="14 15" key="1">
    <citation type="journal article" date="2020" name="Mol. Biol. Evol.">
        <title>Interspecific Gene Flow and the Evolution of Specialization in Black and White Rhinoceros.</title>
        <authorList>
            <person name="Moodley Y."/>
            <person name="Westbury M.V."/>
            <person name="Russo I.M."/>
            <person name="Gopalakrishnan S."/>
            <person name="Rakotoarivelo A."/>
            <person name="Olsen R.A."/>
            <person name="Prost S."/>
            <person name="Tunstall T."/>
            <person name="Ryder O.A."/>
            <person name="Dalen L."/>
            <person name="Bruford M.W."/>
        </authorList>
    </citation>
    <scope>NUCLEOTIDE SEQUENCE [LARGE SCALE GENOMIC DNA]</scope>
    <source>
        <strain evidence="14">SBR-YM</strain>
        <tissue evidence="14">Skin</tissue>
    </source>
</reference>
<evidence type="ECO:0000256" key="8">
    <source>
        <dbReference type="ARBA" id="ARBA00023175"/>
    </source>
</evidence>
<keyword evidence="15" id="KW-1185">Reference proteome</keyword>
<evidence type="ECO:0000256" key="11">
    <source>
        <dbReference type="RuleBase" id="RU367020"/>
    </source>
</evidence>
<evidence type="ECO:0000256" key="4">
    <source>
        <dbReference type="ARBA" id="ARBA00022701"/>
    </source>
</evidence>
<comment type="subcellular location">
    <subcellularLocation>
        <location evidence="1 11">Cytoplasm</location>
        <location evidence="1 11">Cytoskeleton</location>
    </subcellularLocation>
</comment>
<feature type="repeat" description="TPR" evidence="10">
    <location>
        <begin position="402"/>
        <end position="435"/>
    </location>
</feature>
<protein>
    <recommendedName>
        <fullName evidence="11">Kinesin light chain</fullName>
    </recommendedName>
</protein>
<proteinExistence type="inferred from homology"/>
<comment type="caution">
    <text evidence="14">The sequence shown here is derived from an EMBL/GenBank/DDBJ whole genome shotgun (WGS) entry which is preliminary data.</text>
</comment>
<keyword evidence="7 12" id="KW-0175">Coiled coil</keyword>
<dbReference type="Proteomes" id="UP000551758">
    <property type="component" value="Unassembled WGS sequence"/>
</dbReference>
<keyword evidence="6 10" id="KW-0802">TPR repeat</keyword>
<comment type="subunit">
    <text evidence="11">Oligomeric complex composed of two heavy chains and two light chains.</text>
</comment>
<dbReference type="Gene3D" id="1.25.40.10">
    <property type="entry name" value="Tetratricopeptide repeat domain"/>
    <property type="match status" value="1"/>
</dbReference>
<evidence type="ECO:0000256" key="6">
    <source>
        <dbReference type="ARBA" id="ARBA00022803"/>
    </source>
</evidence>
<dbReference type="GO" id="GO:0005874">
    <property type="term" value="C:microtubule"/>
    <property type="evidence" value="ECO:0007669"/>
    <property type="project" value="UniProtKB-UniRule"/>
</dbReference>
<dbReference type="InterPro" id="IPR011990">
    <property type="entry name" value="TPR-like_helical_dom_sf"/>
</dbReference>
<feature type="coiled-coil region" evidence="12">
    <location>
        <begin position="169"/>
        <end position="231"/>
    </location>
</feature>
<evidence type="ECO:0000256" key="3">
    <source>
        <dbReference type="ARBA" id="ARBA00022490"/>
    </source>
</evidence>
<accession>A0A7J7FFH4</accession>
<feature type="region of interest" description="Disordered" evidence="13">
    <location>
        <begin position="235"/>
        <end position="283"/>
    </location>
</feature>
<organism evidence="14 15">
    <name type="scientific">Diceros bicornis minor</name>
    <name type="common">South-central black rhinoceros</name>
    <dbReference type="NCBI Taxonomy" id="77932"/>
    <lineage>
        <taxon>Eukaryota</taxon>
        <taxon>Metazoa</taxon>
        <taxon>Chordata</taxon>
        <taxon>Craniata</taxon>
        <taxon>Vertebrata</taxon>
        <taxon>Euteleostomi</taxon>
        <taxon>Mammalia</taxon>
        <taxon>Eutheria</taxon>
        <taxon>Laurasiatheria</taxon>
        <taxon>Perissodactyla</taxon>
        <taxon>Rhinocerotidae</taxon>
        <taxon>Diceros</taxon>
    </lineage>
</organism>
<dbReference type="PANTHER" id="PTHR45783:SF7">
    <property type="entry name" value="KINESIN LIGHT CHAIN 1"/>
    <property type="match status" value="1"/>
</dbReference>
<evidence type="ECO:0000256" key="13">
    <source>
        <dbReference type="SAM" id="MobiDB-lite"/>
    </source>
</evidence>
<evidence type="ECO:0000256" key="1">
    <source>
        <dbReference type="ARBA" id="ARBA00004245"/>
    </source>
</evidence>
<feature type="compositionally biased region" description="Low complexity" evidence="13">
    <location>
        <begin position="268"/>
        <end position="283"/>
    </location>
</feature>
<comment type="function">
    <text evidence="11">Kinesin is a microtubule-associated force-producing protein that play a role in organelle transport.</text>
</comment>
<dbReference type="PROSITE" id="PS50005">
    <property type="entry name" value="TPR"/>
    <property type="match status" value="1"/>
</dbReference>
<dbReference type="Pfam" id="PF13374">
    <property type="entry name" value="TPR_10"/>
    <property type="match status" value="1"/>
</dbReference>
<dbReference type="SMART" id="SM00028">
    <property type="entry name" value="TPR"/>
    <property type="match status" value="4"/>
</dbReference>
<evidence type="ECO:0000313" key="14">
    <source>
        <dbReference type="EMBL" id="KAF5926474.1"/>
    </source>
</evidence>
<dbReference type="InterPro" id="IPR015792">
    <property type="entry name" value="Kinesin_light_repeat"/>
</dbReference>
<evidence type="ECO:0000256" key="2">
    <source>
        <dbReference type="ARBA" id="ARBA00009622"/>
    </source>
</evidence>
<dbReference type="Pfam" id="PF13424">
    <property type="entry name" value="TPR_12"/>
    <property type="match status" value="3"/>
</dbReference>
<feature type="compositionally biased region" description="Basic and acidic residues" evidence="13">
    <location>
        <begin position="235"/>
        <end position="256"/>
    </location>
</feature>
<dbReference type="SUPFAM" id="SSF48452">
    <property type="entry name" value="TPR-like"/>
    <property type="match status" value="2"/>
</dbReference>
<dbReference type="PANTHER" id="PTHR45783">
    <property type="entry name" value="KINESIN LIGHT CHAIN"/>
    <property type="match status" value="1"/>
</dbReference>
<dbReference type="GO" id="GO:0005871">
    <property type="term" value="C:kinesin complex"/>
    <property type="evidence" value="ECO:0007669"/>
    <property type="project" value="UniProtKB-UniRule"/>
</dbReference>
<keyword evidence="8 11" id="KW-0505">Motor protein</keyword>
<keyword evidence="9 11" id="KW-0206">Cytoskeleton</keyword>
<dbReference type="GO" id="GO:0007018">
    <property type="term" value="P:microtubule-based movement"/>
    <property type="evidence" value="ECO:0007669"/>
    <property type="project" value="TreeGrafter"/>
</dbReference>
<dbReference type="PRINTS" id="PR00381">
    <property type="entry name" value="KINESINLIGHT"/>
</dbReference>
<evidence type="ECO:0000256" key="12">
    <source>
        <dbReference type="SAM" id="Coils"/>
    </source>
</evidence>
<dbReference type="EMBL" id="JACDTQ010000750">
    <property type="protein sequence ID" value="KAF5926474.1"/>
    <property type="molecule type" value="Genomic_DNA"/>
</dbReference>
<dbReference type="PROSITE" id="PS01160">
    <property type="entry name" value="KINESIN_LIGHT"/>
    <property type="match status" value="1"/>
</dbReference>
<evidence type="ECO:0000256" key="9">
    <source>
        <dbReference type="ARBA" id="ARBA00023212"/>
    </source>
</evidence>
<gene>
    <name evidence="14" type="ORF">HPG69_018377</name>
</gene>
<dbReference type="InterPro" id="IPR002151">
    <property type="entry name" value="Kinesin_light"/>
</dbReference>
<keyword evidence="4 11" id="KW-0493">Microtubule</keyword>
<dbReference type="InterPro" id="IPR019734">
    <property type="entry name" value="TPR_rpt"/>
</dbReference>